<dbReference type="EMBL" id="FKIF01000003">
    <property type="protein sequence ID" value="SAI68318.1"/>
    <property type="molecule type" value="Genomic_DNA"/>
</dbReference>
<keyword evidence="2" id="KW-1185">Reference proteome</keyword>
<evidence type="ECO:0000313" key="1">
    <source>
        <dbReference type="EMBL" id="SAI68318.1"/>
    </source>
</evidence>
<dbReference type="RefSeq" id="WP_330999999.1">
    <property type="nucleotide sequence ID" value="NZ_FKIF01000003.1"/>
</dbReference>
<proteinExistence type="predicted"/>
<sequence>MPVKTATIPPLRVEPALRDAAQDVLRPDESLSSFVESSVREAVERRQAQTEFLARALASRDSARASGDYVSAEDVVDGLRRRLADARSGKRRRA</sequence>
<dbReference type="AlphaFoldDB" id="A0A157SCZ0"/>
<evidence type="ECO:0008006" key="3">
    <source>
        <dbReference type="Google" id="ProtNLM"/>
    </source>
</evidence>
<gene>
    <name evidence="1" type="ORF">SAMEA3906486_01956</name>
</gene>
<dbReference type="NCBIfam" id="NF041551">
    <property type="entry name" value="YlcI_YnfO_N"/>
    <property type="match status" value="1"/>
</dbReference>
<name>A0A157SCZ0_9BORD</name>
<dbReference type="STRING" id="288768.SAMEA3906486_01956"/>
<organism evidence="1 2">
    <name type="scientific">Bordetella ansorpii</name>
    <dbReference type="NCBI Taxonomy" id="288768"/>
    <lineage>
        <taxon>Bacteria</taxon>
        <taxon>Pseudomonadati</taxon>
        <taxon>Pseudomonadota</taxon>
        <taxon>Betaproteobacteria</taxon>
        <taxon>Burkholderiales</taxon>
        <taxon>Alcaligenaceae</taxon>
        <taxon>Bordetella</taxon>
    </lineage>
</organism>
<dbReference type="Proteomes" id="UP000076848">
    <property type="component" value="Unassembled WGS sequence"/>
</dbReference>
<accession>A0A157SCZ0</accession>
<reference evidence="1 2" key="1">
    <citation type="submission" date="2016-04" db="EMBL/GenBank/DDBJ databases">
        <authorList>
            <consortium name="Pathogen Informatics"/>
        </authorList>
    </citation>
    <scope>NUCLEOTIDE SEQUENCE [LARGE SCALE GENOMIC DNA]</scope>
    <source>
        <strain evidence="1 2">H050680373</strain>
    </source>
</reference>
<protein>
    <recommendedName>
        <fullName evidence="3">Prevent-host-death protein</fullName>
    </recommendedName>
</protein>
<evidence type="ECO:0000313" key="2">
    <source>
        <dbReference type="Proteomes" id="UP000076848"/>
    </source>
</evidence>